<dbReference type="Proteomes" id="UP000244110">
    <property type="component" value="Unassembled WGS sequence"/>
</dbReference>
<accession>A0A2T5I598</accession>
<organism evidence="2 3">
    <name type="scientific">Nitrosomonas ureae</name>
    <dbReference type="NCBI Taxonomy" id="44577"/>
    <lineage>
        <taxon>Bacteria</taxon>
        <taxon>Pseudomonadati</taxon>
        <taxon>Pseudomonadota</taxon>
        <taxon>Betaproteobacteria</taxon>
        <taxon>Nitrosomonadales</taxon>
        <taxon>Nitrosomonadaceae</taxon>
        <taxon>Nitrosomonas</taxon>
    </lineage>
</organism>
<gene>
    <name evidence="2" type="ORF">C8R28_10598</name>
</gene>
<feature type="region of interest" description="Disordered" evidence="1">
    <location>
        <begin position="1"/>
        <end position="22"/>
    </location>
</feature>
<reference evidence="2 3" key="1">
    <citation type="submission" date="2018-04" db="EMBL/GenBank/DDBJ databases">
        <title>Active sludge and wastewater microbial communities from Klosterneuburg, Austria.</title>
        <authorList>
            <person name="Wagner M."/>
        </authorList>
    </citation>
    <scope>NUCLEOTIDE SEQUENCE [LARGE SCALE GENOMIC DNA]</scope>
    <source>
        <strain evidence="2 3">Nm4</strain>
    </source>
</reference>
<proteinExistence type="predicted"/>
<dbReference type="EMBL" id="QAOL01000059">
    <property type="protein sequence ID" value="PTQ79007.1"/>
    <property type="molecule type" value="Genomic_DNA"/>
</dbReference>
<comment type="caution">
    <text evidence="2">The sequence shown here is derived from an EMBL/GenBank/DDBJ whole genome shotgun (WGS) entry which is preliminary data.</text>
</comment>
<dbReference type="RefSeq" id="WP_219909006.1">
    <property type="nucleotide sequence ID" value="NZ_QAOL01000059.1"/>
</dbReference>
<name>A0A2T5I598_9PROT</name>
<dbReference type="AlphaFoldDB" id="A0A2T5I598"/>
<protein>
    <submittedName>
        <fullName evidence="2">Uncharacterized protein</fullName>
    </submittedName>
</protein>
<evidence type="ECO:0000256" key="1">
    <source>
        <dbReference type="SAM" id="MobiDB-lite"/>
    </source>
</evidence>
<sequence>MAKTFNKLTRPSMRKLASSEKLNEHGITFERQNNGDGVYTVNIMVDGQRIHRVIGRERMVLHVHRPKNLLRKSGRMQSIIACHFPKVAR</sequence>
<evidence type="ECO:0000313" key="3">
    <source>
        <dbReference type="Proteomes" id="UP000244110"/>
    </source>
</evidence>
<evidence type="ECO:0000313" key="2">
    <source>
        <dbReference type="EMBL" id="PTQ79007.1"/>
    </source>
</evidence>